<proteinExistence type="predicted"/>
<accession>A0A8H6MAE5</accession>
<gene>
    <name evidence="2" type="ORF">DFP72DRAFT_886385</name>
</gene>
<sequence>MTRASLAHPNTCTSPLKLRNRQVTQPTTAQERVKRCEGGVTNARRNSCGMPRTTRNSTRRHLGHRDCAIGRTETLVNSKCRVENKPIRLQYTQVGSSKQPYPARLATSPADLNASRQGNGRLRGKRGPIQLKYFVVVHLSAIPKSALPKRPYREPVTSVDVVRMSLKGDRVTMHLAHAENVPKLVNDCGTLAMIWVDAVKTKRKRWANGKSWSRVHVVVRAGGRLQDAERT</sequence>
<organism evidence="2 3">
    <name type="scientific">Ephemerocybe angulata</name>
    <dbReference type="NCBI Taxonomy" id="980116"/>
    <lineage>
        <taxon>Eukaryota</taxon>
        <taxon>Fungi</taxon>
        <taxon>Dikarya</taxon>
        <taxon>Basidiomycota</taxon>
        <taxon>Agaricomycotina</taxon>
        <taxon>Agaricomycetes</taxon>
        <taxon>Agaricomycetidae</taxon>
        <taxon>Agaricales</taxon>
        <taxon>Agaricineae</taxon>
        <taxon>Psathyrellaceae</taxon>
        <taxon>Ephemerocybe</taxon>
    </lineage>
</organism>
<keyword evidence="3" id="KW-1185">Reference proteome</keyword>
<protein>
    <submittedName>
        <fullName evidence="2">Uncharacterized protein</fullName>
    </submittedName>
</protein>
<feature type="region of interest" description="Disordered" evidence="1">
    <location>
        <begin position="42"/>
        <end position="61"/>
    </location>
</feature>
<comment type="caution">
    <text evidence="2">The sequence shown here is derived from an EMBL/GenBank/DDBJ whole genome shotgun (WGS) entry which is preliminary data.</text>
</comment>
<evidence type="ECO:0000313" key="3">
    <source>
        <dbReference type="Proteomes" id="UP000521943"/>
    </source>
</evidence>
<dbReference type="EMBL" id="JACGCI010000017">
    <property type="protein sequence ID" value="KAF6758779.1"/>
    <property type="molecule type" value="Genomic_DNA"/>
</dbReference>
<dbReference type="Proteomes" id="UP000521943">
    <property type="component" value="Unassembled WGS sequence"/>
</dbReference>
<evidence type="ECO:0000313" key="2">
    <source>
        <dbReference type="EMBL" id="KAF6758779.1"/>
    </source>
</evidence>
<reference evidence="2 3" key="1">
    <citation type="submission" date="2020-07" db="EMBL/GenBank/DDBJ databases">
        <title>Comparative genomics of pyrophilous fungi reveals a link between fire events and developmental genes.</title>
        <authorList>
            <consortium name="DOE Joint Genome Institute"/>
            <person name="Steindorff A.S."/>
            <person name="Carver A."/>
            <person name="Calhoun S."/>
            <person name="Stillman K."/>
            <person name="Liu H."/>
            <person name="Lipzen A."/>
            <person name="Pangilinan J."/>
            <person name="Labutti K."/>
            <person name="Bruns T.D."/>
            <person name="Grigoriev I.V."/>
        </authorList>
    </citation>
    <scope>NUCLEOTIDE SEQUENCE [LARGE SCALE GENOMIC DNA]</scope>
    <source>
        <strain evidence="2 3">CBS 144469</strain>
    </source>
</reference>
<evidence type="ECO:0000256" key="1">
    <source>
        <dbReference type="SAM" id="MobiDB-lite"/>
    </source>
</evidence>
<name>A0A8H6MAE5_9AGAR</name>
<dbReference type="AlphaFoldDB" id="A0A8H6MAE5"/>